<dbReference type="FunFam" id="1.10.540.10:FF:000010">
    <property type="entry name" value="Medium-chain specific acyl-CoA dehydrogenase, mitochondrial"/>
    <property type="match status" value="1"/>
</dbReference>
<proteinExistence type="inferred from homology"/>
<dbReference type="Gene3D" id="1.10.540.10">
    <property type="entry name" value="Acyl-CoA dehydrogenase/oxidase, N-terminal domain"/>
    <property type="match status" value="1"/>
</dbReference>
<protein>
    <recommendedName>
        <fullName evidence="6">medium-chain acyl-CoA dehydrogenase</fullName>
        <ecNumber evidence="6">1.3.8.7</ecNumber>
    </recommendedName>
</protein>
<dbReference type="Proteomes" id="UP000005237">
    <property type="component" value="Unassembled WGS sequence"/>
</dbReference>
<evidence type="ECO:0000256" key="5">
    <source>
        <dbReference type="ARBA" id="ARBA00011881"/>
    </source>
</evidence>
<evidence type="ECO:0000259" key="17">
    <source>
        <dbReference type="Pfam" id="PF00441"/>
    </source>
</evidence>
<keyword evidence="21" id="KW-1185">Reference proteome</keyword>
<accession>A0A8R1I2Y7</accession>
<feature type="domain" description="Acyl-CoA dehydrogenase/oxidase N-terminal" evidence="19">
    <location>
        <begin position="32"/>
        <end position="141"/>
    </location>
</feature>
<reference evidence="21" key="1">
    <citation type="submission" date="2010-08" db="EMBL/GenBank/DDBJ databases">
        <authorList>
            <consortium name="Caenorhabditis japonica Sequencing Consortium"/>
            <person name="Wilson R.K."/>
        </authorList>
    </citation>
    <scope>NUCLEOTIDE SEQUENCE [LARGE SCALE GENOMIC DNA]</scope>
    <source>
        <strain evidence="21">DF5081</strain>
    </source>
</reference>
<evidence type="ECO:0000259" key="18">
    <source>
        <dbReference type="Pfam" id="PF02770"/>
    </source>
</evidence>
<dbReference type="Gene3D" id="1.20.140.10">
    <property type="entry name" value="Butyryl-CoA Dehydrogenase, subunit A, domain 3"/>
    <property type="match status" value="1"/>
</dbReference>
<evidence type="ECO:0000256" key="13">
    <source>
        <dbReference type="ARBA" id="ARBA00023128"/>
    </source>
</evidence>
<dbReference type="PIRSF" id="PIRSF016578">
    <property type="entry name" value="HsaA"/>
    <property type="match status" value="1"/>
</dbReference>
<dbReference type="InterPro" id="IPR037069">
    <property type="entry name" value="AcylCoA_DH/ox_N_sf"/>
</dbReference>
<comment type="similarity">
    <text evidence="4 16">Belongs to the acyl-CoA dehydrogenase family.</text>
</comment>
<dbReference type="InterPro" id="IPR006091">
    <property type="entry name" value="Acyl-CoA_Oxase/DH_mid-dom"/>
</dbReference>
<evidence type="ECO:0000256" key="4">
    <source>
        <dbReference type="ARBA" id="ARBA00009347"/>
    </source>
</evidence>
<evidence type="ECO:0000256" key="3">
    <source>
        <dbReference type="ARBA" id="ARBA00005198"/>
    </source>
</evidence>
<evidence type="ECO:0000259" key="19">
    <source>
        <dbReference type="Pfam" id="PF02771"/>
    </source>
</evidence>
<dbReference type="EnsemblMetazoa" id="CJA14163.1">
    <property type="protein sequence ID" value="CJA14163.1"/>
    <property type="gene ID" value="WBGene00133367"/>
</dbReference>
<keyword evidence="12" id="KW-0443">Lipid metabolism</keyword>
<evidence type="ECO:0000256" key="10">
    <source>
        <dbReference type="ARBA" id="ARBA00022946"/>
    </source>
</evidence>
<dbReference type="GO" id="GO:0006631">
    <property type="term" value="P:fatty acid metabolic process"/>
    <property type="evidence" value="ECO:0007669"/>
    <property type="project" value="UniProtKB-KW"/>
</dbReference>
<comment type="cofactor">
    <cofactor evidence="1 16">
        <name>FAD</name>
        <dbReference type="ChEBI" id="CHEBI:57692"/>
    </cofactor>
</comment>
<evidence type="ECO:0000256" key="15">
    <source>
        <dbReference type="ARBA" id="ARBA00059733"/>
    </source>
</evidence>
<dbReference type="FunFam" id="2.40.110.10:FF:000007">
    <property type="entry name" value="Medium-chain specific acyl-CoA dehydrogenase, mitochondrial"/>
    <property type="match status" value="1"/>
</dbReference>
<comment type="catalytic activity">
    <reaction evidence="14">
        <text>a medium-chain 2,3-saturated fatty acyl-CoA + oxidized [electron-transfer flavoprotein] + H(+) = a medium-chain (2E)-enoyl-CoA + reduced [electron-transfer flavoprotein]</text>
        <dbReference type="Rhea" id="RHEA:14477"/>
        <dbReference type="Rhea" id="RHEA-COMP:10685"/>
        <dbReference type="Rhea" id="RHEA-COMP:10686"/>
        <dbReference type="ChEBI" id="CHEBI:15378"/>
        <dbReference type="ChEBI" id="CHEBI:57692"/>
        <dbReference type="ChEBI" id="CHEBI:58307"/>
        <dbReference type="ChEBI" id="CHEBI:83723"/>
        <dbReference type="ChEBI" id="CHEBI:83726"/>
        <dbReference type="EC" id="1.3.8.7"/>
    </reaction>
</comment>
<dbReference type="InterPro" id="IPR036250">
    <property type="entry name" value="AcylCo_DH-like_C"/>
</dbReference>
<dbReference type="PANTHER" id="PTHR43884:SF12">
    <property type="entry name" value="ISOVALERYL-COA DEHYDROGENASE, MITOCHONDRIAL-RELATED"/>
    <property type="match status" value="1"/>
</dbReference>
<evidence type="ECO:0000256" key="11">
    <source>
        <dbReference type="ARBA" id="ARBA00023002"/>
    </source>
</evidence>
<comment type="subcellular location">
    <subcellularLocation>
        <location evidence="2">Mitochondrion matrix</location>
    </subcellularLocation>
</comment>
<dbReference type="EC" id="1.3.8.7" evidence="6"/>
<evidence type="ECO:0000256" key="7">
    <source>
        <dbReference type="ARBA" id="ARBA00022630"/>
    </source>
</evidence>
<dbReference type="InterPro" id="IPR006089">
    <property type="entry name" value="Acyl-CoA_DH_CS"/>
</dbReference>
<dbReference type="Pfam" id="PF00441">
    <property type="entry name" value="Acyl-CoA_dh_1"/>
    <property type="match status" value="1"/>
</dbReference>
<sequence>MLSRVVAQSAGLTRSATTVLATQSRQMSFDLSDTQKEIQATTLKFAKEVLAPNAAKFDETGEFPWEIVRQAHSLGLMNPQIPEKYGGPGMSNLECALVVEALAYGCSGLQIAIMGPSLAVAPVYIAGTEEQKKKYLGALAAEPIIASYCVSEPGTGSDVAGVKTKCEKKGDEYIINGSKMWITGGGHAKWFFVLARSDPDPKTPAGKAFTAFIVDGDTPGLTRGKKEKNLGQRCSDTRAINFEDVRVPASNVLGAPGAGFKVAMEAFDMTRPGVAAGALGVAWRCLDESAKYALERKAFGTVIANHQAVQFMLADMAVNLELSRLVTYKAALDLDNGVKGSYNASIAKLFASDTANVAATNAVQIFGGNGFNSEYPVEKLMRDAKIYQIYEGTSQIQRIVISRMLLGHFAQTGSSRL</sequence>
<evidence type="ECO:0000256" key="1">
    <source>
        <dbReference type="ARBA" id="ARBA00001974"/>
    </source>
</evidence>
<keyword evidence="7 16" id="KW-0285">Flavoprotein</keyword>
<evidence type="ECO:0000256" key="16">
    <source>
        <dbReference type="RuleBase" id="RU362125"/>
    </source>
</evidence>
<dbReference type="GO" id="GO:0005759">
    <property type="term" value="C:mitochondrial matrix"/>
    <property type="evidence" value="ECO:0007669"/>
    <property type="project" value="UniProtKB-SubCell"/>
</dbReference>
<dbReference type="SUPFAM" id="SSF47203">
    <property type="entry name" value="Acyl-CoA dehydrogenase C-terminal domain-like"/>
    <property type="match status" value="1"/>
</dbReference>
<evidence type="ECO:0000256" key="6">
    <source>
        <dbReference type="ARBA" id="ARBA00012033"/>
    </source>
</evidence>
<dbReference type="InterPro" id="IPR046373">
    <property type="entry name" value="Acyl-CoA_Oxase/DH_mid-dom_sf"/>
</dbReference>
<keyword evidence="8 16" id="KW-0274">FAD</keyword>
<dbReference type="InterPro" id="IPR009100">
    <property type="entry name" value="AcylCoA_DH/oxidase_NM_dom_sf"/>
</dbReference>
<keyword evidence="13" id="KW-0496">Mitochondrion</keyword>
<keyword evidence="9" id="KW-0276">Fatty acid metabolism</keyword>
<keyword evidence="10" id="KW-0809">Transit peptide</keyword>
<evidence type="ECO:0000256" key="8">
    <source>
        <dbReference type="ARBA" id="ARBA00022827"/>
    </source>
</evidence>
<evidence type="ECO:0000256" key="12">
    <source>
        <dbReference type="ARBA" id="ARBA00023098"/>
    </source>
</evidence>
<comment type="function">
    <text evidence="15">This enzyme is specific for acyl chain lengths of 4 to 16.</text>
</comment>
<dbReference type="PANTHER" id="PTHR43884">
    <property type="entry name" value="ACYL-COA DEHYDROGENASE"/>
    <property type="match status" value="1"/>
</dbReference>
<dbReference type="FunFam" id="1.20.140.10:FF:000011">
    <property type="entry name" value="Medium-chain specific acyl-CoA dehydrogenase, mitochondrial"/>
    <property type="match status" value="1"/>
</dbReference>
<keyword evidence="11 16" id="KW-0560">Oxidoreductase</keyword>
<dbReference type="InterPro" id="IPR013786">
    <property type="entry name" value="AcylCoA_DH/ox_N"/>
</dbReference>
<dbReference type="Gene3D" id="2.40.110.10">
    <property type="entry name" value="Butyryl-CoA Dehydrogenase, subunit A, domain 2"/>
    <property type="match status" value="1"/>
</dbReference>
<evidence type="ECO:0000313" key="20">
    <source>
        <dbReference type="EnsemblMetazoa" id="CJA14163.1"/>
    </source>
</evidence>
<dbReference type="GO" id="GO:0070991">
    <property type="term" value="F:medium-chain fatty acyl-CoA dehydrogenase activity"/>
    <property type="evidence" value="ECO:0007669"/>
    <property type="project" value="UniProtKB-EC"/>
</dbReference>
<evidence type="ECO:0000256" key="14">
    <source>
        <dbReference type="ARBA" id="ARBA00047882"/>
    </source>
</evidence>
<dbReference type="Pfam" id="PF02770">
    <property type="entry name" value="Acyl-CoA_dh_M"/>
    <property type="match status" value="1"/>
</dbReference>
<name>A0A8R1I2Y7_CAEJA</name>
<feature type="domain" description="Acyl-CoA oxidase/dehydrogenase middle" evidence="18">
    <location>
        <begin position="148"/>
        <end position="245"/>
    </location>
</feature>
<dbReference type="GO" id="GO:0050660">
    <property type="term" value="F:flavin adenine dinucleotide binding"/>
    <property type="evidence" value="ECO:0007669"/>
    <property type="project" value="InterPro"/>
</dbReference>
<evidence type="ECO:0000313" key="21">
    <source>
        <dbReference type="Proteomes" id="UP000005237"/>
    </source>
</evidence>
<dbReference type="PROSITE" id="PS00073">
    <property type="entry name" value="ACYL_COA_DH_2"/>
    <property type="match status" value="1"/>
</dbReference>
<dbReference type="SUPFAM" id="SSF56645">
    <property type="entry name" value="Acyl-CoA dehydrogenase NM domain-like"/>
    <property type="match status" value="1"/>
</dbReference>
<dbReference type="AlphaFoldDB" id="A0A8R1I2Y7"/>
<organism evidence="20 21">
    <name type="scientific">Caenorhabditis japonica</name>
    <dbReference type="NCBI Taxonomy" id="281687"/>
    <lineage>
        <taxon>Eukaryota</taxon>
        <taxon>Metazoa</taxon>
        <taxon>Ecdysozoa</taxon>
        <taxon>Nematoda</taxon>
        <taxon>Chromadorea</taxon>
        <taxon>Rhabditida</taxon>
        <taxon>Rhabditina</taxon>
        <taxon>Rhabditomorpha</taxon>
        <taxon>Rhabditoidea</taxon>
        <taxon>Rhabditidae</taxon>
        <taxon>Peloderinae</taxon>
        <taxon>Caenorhabditis</taxon>
    </lineage>
</organism>
<dbReference type="InterPro" id="IPR009075">
    <property type="entry name" value="AcylCo_DH/oxidase_C"/>
</dbReference>
<comment type="pathway">
    <text evidence="3">Lipid metabolism; mitochondrial fatty acid beta-oxidation.</text>
</comment>
<reference evidence="20" key="2">
    <citation type="submission" date="2022-06" db="UniProtKB">
        <authorList>
            <consortium name="EnsemblMetazoa"/>
        </authorList>
    </citation>
    <scope>IDENTIFICATION</scope>
    <source>
        <strain evidence="20">DF5081</strain>
    </source>
</reference>
<dbReference type="Pfam" id="PF02771">
    <property type="entry name" value="Acyl-CoA_dh_N"/>
    <property type="match status" value="1"/>
</dbReference>
<feature type="domain" description="Acyl-CoA dehydrogenase/oxidase C-terminal" evidence="17">
    <location>
        <begin position="257"/>
        <end position="405"/>
    </location>
</feature>
<evidence type="ECO:0000256" key="2">
    <source>
        <dbReference type="ARBA" id="ARBA00004305"/>
    </source>
</evidence>
<evidence type="ECO:0000256" key="9">
    <source>
        <dbReference type="ARBA" id="ARBA00022832"/>
    </source>
</evidence>
<comment type="subunit">
    <text evidence="5">Homotetramer.</text>
</comment>